<dbReference type="InterPro" id="IPR038591">
    <property type="entry name" value="NolW-like_sf"/>
</dbReference>
<evidence type="ECO:0000256" key="1">
    <source>
        <dbReference type="ARBA" id="ARBA00004442"/>
    </source>
</evidence>
<gene>
    <name evidence="10" type="primary">sctC</name>
    <name evidence="9" type="ORF">HF209_00875</name>
    <name evidence="10" type="ORF">HF257_02745</name>
</gene>
<evidence type="ECO:0000313" key="12">
    <source>
        <dbReference type="Proteomes" id="UP000534677"/>
    </source>
</evidence>
<dbReference type="RefSeq" id="WP_185704343.1">
    <property type="nucleotide sequence ID" value="NZ_JAAXCY010000001.1"/>
</dbReference>
<feature type="domain" description="SPI-1 type 3 secretion system secretin N0" evidence="8">
    <location>
        <begin position="27"/>
        <end position="94"/>
    </location>
</feature>
<comment type="subcellular location">
    <subcellularLocation>
        <location evidence="1 4">Cell outer membrane</location>
    </subcellularLocation>
</comment>
<evidence type="ECO:0000259" key="6">
    <source>
        <dbReference type="Pfam" id="PF00263"/>
    </source>
</evidence>
<evidence type="ECO:0000256" key="3">
    <source>
        <dbReference type="RuleBase" id="RU004003"/>
    </source>
</evidence>
<dbReference type="Proteomes" id="UP000534677">
    <property type="component" value="Unassembled WGS sequence"/>
</dbReference>
<evidence type="ECO:0000313" key="9">
    <source>
        <dbReference type="EMBL" id="MBC2379484.1"/>
    </source>
</evidence>
<keyword evidence="2 5" id="KW-0732">Signal</keyword>
<keyword evidence="4" id="KW-0813">Transport</keyword>
<dbReference type="InterPro" id="IPR050810">
    <property type="entry name" value="Bact_Secretion_Sys_Channel"/>
</dbReference>
<dbReference type="Pfam" id="PF03958">
    <property type="entry name" value="Secretin_N"/>
    <property type="match status" value="1"/>
</dbReference>
<dbReference type="Pfam" id="PF00263">
    <property type="entry name" value="Secretin"/>
    <property type="match status" value="1"/>
</dbReference>
<dbReference type="PANTHER" id="PTHR30332">
    <property type="entry name" value="PROBABLE GENERAL SECRETION PATHWAY PROTEIN D"/>
    <property type="match status" value="1"/>
</dbReference>
<dbReference type="GO" id="GO:0015627">
    <property type="term" value="C:type II protein secretion system complex"/>
    <property type="evidence" value="ECO:0007669"/>
    <property type="project" value="TreeGrafter"/>
</dbReference>
<dbReference type="GO" id="GO:0009279">
    <property type="term" value="C:cell outer membrane"/>
    <property type="evidence" value="ECO:0007669"/>
    <property type="project" value="UniProtKB-SubCell"/>
</dbReference>
<feature type="domain" description="NolW-like" evidence="7">
    <location>
        <begin position="174"/>
        <end position="262"/>
    </location>
</feature>
<dbReference type="EMBL" id="JAAXCZ010000001">
    <property type="protein sequence ID" value="MBC2379484.1"/>
    <property type="molecule type" value="Genomic_DNA"/>
</dbReference>
<evidence type="ECO:0000256" key="4">
    <source>
        <dbReference type="RuleBase" id="RU004004"/>
    </source>
</evidence>
<reference evidence="11 12" key="1">
    <citation type="submission" date="2020-04" db="EMBL/GenBank/DDBJ databases">
        <title>Pseudomonas crami sp. nov., a novel proteolytic bacterial species isolated from cream.</title>
        <authorList>
            <person name="Hofmann K."/>
            <person name="Woller A."/>
            <person name="Huptas C."/>
            <person name="Wenning M."/>
            <person name="Scherer S."/>
            <person name="Doll E.V."/>
        </authorList>
    </citation>
    <scope>NUCLEOTIDE SEQUENCE [LARGE SCALE GENOMIC DNA]</scope>
    <source>
        <strain evidence="9 12">WS 5096</strain>
        <strain evidence="10 11">WS 5106</strain>
    </source>
</reference>
<keyword evidence="12" id="KW-1185">Reference proteome</keyword>
<dbReference type="InterPro" id="IPR003522">
    <property type="entry name" value="T3SS_OM_pore_YscC"/>
</dbReference>
<evidence type="ECO:0000256" key="2">
    <source>
        <dbReference type="ARBA" id="ARBA00022729"/>
    </source>
</evidence>
<comment type="caution">
    <text evidence="10">The sequence shown here is derived from an EMBL/GenBank/DDBJ whole genome shotgun (WGS) entry which is preliminary data.</text>
</comment>
<dbReference type="InterPro" id="IPR004846">
    <property type="entry name" value="T2SS/T3SS_dom"/>
</dbReference>
<name>A0A7X1AI96_9PSED</name>
<evidence type="ECO:0000256" key="5">
    <source>
        <dbReference type="SAM" id="SignalP"/>
    </source>
</evidence>
<dbReference type="Proteomes" id="UP000520513">
    <property type="component" value="Unassembled WGS sequence"/>
</dbReference>
<accession>A0A7X1AI96</accession>
<dbReference type="EMBL" id="JAAXCY010000001">
    <property type="protein sequence ID" value="MBC2404910.1"/>
    <property type="molecule type" value="Genomic_DNA"/>
</dbReference>
<protein>
    <submittedName>
        <fullName evidence="10">Type III secretion system outer membrane ring subunit SctC</fullName>
    </submittedName>
</protein>
<evidence type="ECO:0000313" key="10">
    <source>
        <dbReference type="EMBL" id="MBC2404910.1"/>
    </source>
</evidence>
<dbReference type="InterPro" id="IPR005644">
    <property type="entry name" value="NolW-like"/>
</dbReference>
<feature type="domain" description="Type II/III secretion system secretin-like" evidence="6">
    <location>
        <begin position="312"/>
        <end position="427"/>
    </location>
</feature>
<dbReference type="InterPro" id="IPR049034">
    <property type="entry name" value="T3S_SPI-1_N0"/>
</dbReference>
<dbReference type="NCBIfam" id="TIGR02516">
    <property type="entry name" value="type_III_yscC"/>
    <property type="match status" value="1"/>
</dbReference>
<evidence type="ECO:0000259" key="7">
    <source>
        <dbReference type="Pfam" id="PF03958"/>
    </source>
</evidence>
<dbReference type="Gene3D" id="3.30.1370.120">
    <property type="match status" value="2"/>
</dbReference>
<evidence type="ECO:0000259" key="8">
    <source>
        <dbReference type="Pfam" id="PF21304"/>
    </source>
</evidence>
<evidence type="ECO:0000313" key="11">
    <source>
        <dbReference type="Proteomes" id="UP000520513"/>
    </source>
</evidence>
<dbReference type="PRINTS" id="PR01337">
    <property type="entry name" value="TYPE3OMGPROT"/>
</dbReference>
<organism evidence="10 11">
    <name type="scientific">Pseudomonas cremoris</name>
    <dbReference type="NCBI Taxonomy" id="2724178"/>
    <lineage>
        <taxon>Bacteria</taxon>
        <taxon>Pseudomonadati</taxon>
        <taxon>Pseudomonadota</taxon>
        <taxon>Gammaproteobacteria</taxon>
        <taxon>Pseudomonadales</taxon>
        <taxon>Pseudomonadaceae</taxon>
        <taxon>Pseudomonas</taxon>
    </lineage>
</organism>
<feature type="signal peptide" evidence="5">
    <location>
        <begin position="1"/>
        <end position="24"/>
    </location>
</feature>
<feature type="chain" id="PRO_5030658558" evidence="5">
    <location>
        <begin position="25"/>
        <end position="489"/>
    </location>
</feature>
<dbReference type="Gene3D" id="3.55.50.30">
    <property type="match status" value="1"/>
</dbReference>
<dbReference type="PANTHER" id="PTHR30332:SF5">
    <property type="entry name" value="SPI-1 TYPE 3 SECRETION SYSTEM SECRETIN"/>
    <property type="match status" value="1"/>
</dbReference>
<dbReference type="GO" id="GO:0009306">
    <property type="term" value="P:protein secretion"/>
    <property type="evidence" value="ECO:0007669"/>
    <property type="project" value="InterPro"/>
</dbReference>
<dbReference type="AlphaFoldDB" id="A0A7X1AI96"/>
<sequence length="489" mass="54576">MRCHWLCRWLVCALLMLVCVSAWGETYLARDESLHTFFTALSVPLGVPIVVSRAASRQRISGTYDFGKAQQVLEATARQHDLIWHGDGQVLHLYESSEAKSSAVALRHITVERLRELMRRSGLDESRHPLRESGQRMFYLSGPPNYVDQVLRLAQMMDRQRAELLVGKEAFGVVQVFNTHVADRQYAMGDDKVNVPGMASMIDSLLASERKGGAKQSLGVLADEGLSVIPFPDTNSLLIKGKPGQVSVLEQLVARLDVPKRQLEVSLWVVDVDNEELKKLELGWLDESNPSLAATRVLEPLEDNRLMALINALERRRRARVVALPVMLGQENVPLVFHDNQTFYLPRPGEESGEWQPVRYGTQISVLPRFVPGNEIEMSLTAVDEHPIDMEKQRKLSAVVGSVGVSTVIRVPQGRRLWMGGFQRDAETVPRGTMRGRRGEVRLFVIQARGVGGEPTTLAGAVAPPPLTQAQYERVQRAFVRPVASPPHE</sequence>
<proteinExistence type="inferred from homology"/>
<dbReference type="Pfam" id="PF21304">
    <property type="entry name" value="T3S_SPI-1_N0"/>
    <property type="match status" value="1"/>
</dbReference>
<comment type="similarity">
    <text evidence="3">Belongs to the bacterial secretin family.</text>
</comment>